<sequence>MPWSPVNNQQYERAVGENETFIKIVGDAGLPFNREHWALHASAAITPLGALAQEDLARVLRDAWKVMRFHHPTIAAYIVDEIRYVYDVPNSDALEKWASETFTVTENKTADEVIASITTTLGPYATMTYLPRTGEVLFRSQHWRTDGVGVFILIDEFLALVAQSPPVDASSLPWGEETVRLAPPIEEAAETPVNPSEEDKRIGQQCVATFGHAVGAIGIVSRAPVDTRPGGTRTARLYLTEEETKTVVQACKNKQVSVTSAVHASVAAANYAMAAPEDRNKHYTSTIRYSFRRFLPNPYSSRQYASTIFTTGWLFPVSADSSWIERARAYHYEYQKGLSPAFISAHREYAIGLCNLLRSLPAGAPSPTDVDISSIGVIEKYVARERGTPERGIRIGQASLGLDMVNRQCVCFLYTFRDQLSLGLVYNEAFYEKASMDSFVEIVKDSLLRELTS</sequence>
<proteinExistence type="predicted"/>
<organism evidence="1 2">
    <name type="scientific">Talaromyces islandicus</name>
    <name type="common">Penicillium islandicum</name>
    <dbReference type="NCBI Taxonomy" id="28573"/>
    <lineage>
        <taxon>Eukaryota</taxon>
        <taxon>Fungi</taxon>
        <taxon>Dikarya</taxon>
        <taxon>Ascomycota</taxon>
        <taxon>Pezizomycotina</taxon>
        <taxon>Eurotiomycetes</taxon>
        <taxon>Eurotiomycetidae</taxon>
        <taxon>Eurotiales</taxon>
        <taxon>Trichocomaceae</taxon>
        <taxon>Talaromyces</taxon>
        <taxon>Talaromyces sect. Islandici</taxon>
    </lineage>
</organism>
<dbReference type="STRING" id="28573.A0A0U1LNS3"/>
<dbReference type="Proteomes" id="UP000054383">
    <property type="component" value="Unassembled WGS sequence"/>
</dbReference>
<dbReference type="Gene3D" id="3.30.559.30">
    <property type="entry name" value="Nonribosomal peptide synthetase, condensation domain"/>
    <property type="match status" value="1"/>
</dbReference>
<dbReference type="SUPFAM" id="SSF52777">
    <property type="entry name" value="CoA-dependent acyltransferases"/>
    <property type="match status" value="1"/>
</dbReference>
<evidence type="ECO:0000313" key="2">
    <source>
        <dbReference type="Proteomes" id="UP000054383"/>
    </source>
</evidence>
<dbReference type="OrthoDB" id="2548233at2759"/>
<protein>
    <submittedName>
        <fullName evidence="1">Uncharacterized protein</fullName>
    </submittedName>
</protein>
<evidence type="ECO:0000313" key="1">
    <source>
        <dbReference type="EMBL" id="CRG84063.1"/>
    </source>
</evidence>
<reference evidence="1 2" key="1">
    <citation type="submission" date="2015-04" db="EMBL/GenBank/DDBJ databases">
        <authorList>
            <person name="Syromyatnikov M.Y."/>
            <person name="Popov V.N."/>
        </authorList>
    </citation>
    <scope>NUCLEOTIDE SEQUENCE [LARGE SCALE GENOMIC DNA]</scope>
    <source>
        <strain evidence="1">WF-38-12</strain>
    </source>
</reference>
<dbReference type="InterPro" id="IPR023213">
    <property type="entry name" value="CAT-like_dom_sf"/>
</dbReference>
<dbReference type="AlphaFoldDB" id="A0A0U1LNS3"/>
<dbReference type="PANTHER" id="PTHR42034:SF1">
    <property type="entry name" value="CONDENSATION DOMAIN-CONTAINING PROTEIN"/>
    <property type="match status" value="1"/>
</dbReference>
<accession>A0A0U1LNS3</accession>
<keyword evidence="2" id="KW-1185">Reference proteome</keyword>
<dbReference type="Gene3D" id="3.30.559.10">
    <property type="entry name" value="Chloramphenicol acetyltransferase-like domain"/>
    <property type="match status" value="1"/>
</dbReference>
<dbReference type="PANTHER" id="PTHR42034">
    <property type="entry name" value="CHROMOSOME 7, WHOLE GENOME SHOTGUN SEQUENCE-RELATED"/>
    <property type="match status" value="1"/>
</dbReference>
<dbReference type="EMBL" id="CVMT01000001">
    <property type="protein sequence ID" value="CRG84063.1"/>
    <property type="molecule type" value="Genomic_DNA"/>
</dbReference>
<dbReference type="OMA" id="REHWAIN"/>
<gene>
    <name evidence="1" type="ORF">PISL3812_01403</name>
</gene>
<name>A0A0U1LNS3_TALIS</name>